<comment type="caution">
    <text evidence="1">The sequence shown here is derived from an EMBL/GenBank/DDBJ whole genome shotgun (WGS) entry which is preliminary data.</text>
</comment>
<evidence type="ECO:0000313" key="3">
    <source>
        <dbReference type="Proteomes" id="UP000323866"/>
    </source>
</evidence>
<evidence type="ECO:0000313" key="1">
    <source>
        <dbReference type="EMBL" id="KAA6432558.1"/>
    </source>
</evidence>
<evidence type="ECO:0000313" key="4">
    <source>
        <dbReference type="Proteomes" id="UP001570846"/>
    </source>
</evidence>
<keyword evidence="4" id="KW-1185">Reference proteome</keyword>
<gene>
    <name evidence="2" type="ORF">ACD591_08260</name>
    <name evidence="1" type="ORF">FOE74_15850</name>
</gene>
<organism evidence="1 3">
    <name type="scientific">Rufibacter glacialis</name>
    <dbReference type="NCBI Taxonomy" id="1259555"/>
    <lineage>
        <taxon>Bacteria</taxon>
        <taxon>Pseudomonadati</taxon>
        <taxon>Bacteroidota</taxon>
        <taxon>Cytophagia</taxon>
        <taxon>Cytophagales</taxon>
        <taxon>Hymenobacteraceae</taxon>
        <taxon>Rufibacter</taxon>
    </lineage>
</organism>
<dbReference type="Proteomes" id="UP000323866">
    <property type="component" value="Unassembled WGS sequence"/>
</dbReference>
<accession>A0A5M8QBN7</accession>
<reference evidence="1 3" key="1">
    <citation type="submission" date="2019-07" db="EMBL/GenBank/DDBJ databases">
        <authorList>
            <person name="Qu J.-H."/>
        </authorList>
    </citation>
    <scope>NUCLEOTIDE SEQUENCE [LARGE SCALE GENOMIC DNA]</scope>
    <source>
        <strain evidence="1 3">MDT1-10-3</strain>
    </source>
</reference>
<reference evidence="1 3" key="2">
    <citation type="submission" date="2019-09" db="EMBL/GenBank/DDBJ databases">
        <title>A bacterium isolated from glacier soil.</title>
        <authorList>
            <person name="Liu Q."/>
        </authorList>
    </citation>
    <scope>NUCLEOTIDE SEQUENCE [LARGE SCALE GENOMIC DNA]</scope>
    <source>
        <strain evidence="1 3">MDT1-10-3</strain>
    </source>
</reference>
<dbReference type="AlphaFoldDB" id="A0A5M8QBN7"/>
<dbReference type="EMBL" id="JBGOGF010000004">
    <property type="protein sequence ID" value="MFA1771282.1"/>
    <property type="molecule type" value="Genomic_DNA"/>
</dbReference>
<proteinExistence type="predicted"/>
<protein>
    <submittedName>
        <fullName evidence="1">Uncharacterized protein</fullName>
    </submittedName>
</protein>
<dbReference type="RefSeq" id="WP_149099589.1">
    <property type="nucleotide sequence ID" value="NZ_BMMG01000005.1"/>
</dbReference>
<dbReference type="EMBL" id="VKKZ01000022">
    <property type="protein sequence ID" value="KAA6432558.1"/>
    <property type="molecule type" value="Genomic_DNA"/>
</dbReference>
<dbReference type="Proteomes" id="UP001570846">
    <property type="component" value="Unassembled WGS sequence"/>
</dbReference>
<evidence type="ECO:0000313" key="2">
    <source>
        <dbReference type="EMBL" id="MFA1771282.1"/>
    </source>
</evidence>
<reference evidence="2 4" key="3">
    <citation type="submission" date="2024-08" db="EMBL/GenBank/DDBJ databases">
        <authorList>
            <person name="Wei W."/>
        </authorList>
    </citation>
    <scope>NUCLEOTIDE SEQUENCE [LARGE SCALE GENOMIC DNA]</scope>
    <source>
        <strain evidence="2 4">XU2</strain>
    </source>
</reference>
<name>A0A5M8QBN7_9BACT</name>
<sequence length="91" mass="10379">MDPLEIDDVTIVNETGINNFTILYSFDGSHWNPMVIKVGGMAAVPVNDDKEVYLMVIDKKNRKSTKKVVPSGKEVAVYRDTKNQKYAFRFH</sequence>